<evidence type="ECO:0000256" key="11">
    <source>
        <dbReference type="ARBA" id="ARBA00023002"/>
    </source>
</evidence>
<comment type="function">
    <text evidence="1 15">Converts 2,5-diamino-6-(ribosylamino)-4(3h)-pyrimidinone 5'-phosphate into 5-amino-6-(ribosylamino)-2,4(1h,3h)-pyrimidinedione 5'-phosphate.</text>
</comment>
<reference evidence="20" key="2">
    <citation type="journal article" date="2021" name="PeerJ">
        <title>Extensive microbial diversity within the chicken gut microbiome revealed by metagenomics and culture.</title>
        <authorList>
            <person name="Gilroy R."/>
            <person name="Ravi A."/>
            <person name="Getino M."/>
            <person name="Pursley I."/>
            <person name="Horton D.L."/>
            <person name="Alikhan N.F."/>
            <person name="Baker D."/>
            <person name="Gharbi K."/>
            <person name="Hall N."/>
            <person name="Watson M."/>
            <person name="Adriaenssens E.M."/>
            <person name="Foster-Nyarko E."/>
            <person name="Jarju S."/>
            <person name="Secka A."/>
            <person name="Antonio M."/>
            <person name="Oren A."/>
            <person name="Chaudhuri R.R."/>
            <person name="La Ragione R."/>
            <person name="Hildebrand F."/>
            <person name="Pallen M.J."/>
        </authorList>
    </citation>
    <scope>NUCLEOTIDE SEQUENCE</scope>
    <source>
        <strain evidence="20">ChiSjej4B22-8349</strain>
    </source>
</reference>
<dbReference type="Pfam" id="PF00383">
    <property type="entry name" value="dCMP_cyt_deam_1"/>
    <property type="match status" value="1"/>
</dbReference>
<dbReference type="GO" id="GO:0050661">
    <property type="term" value="F:NADP binding"/>
    <property type="evidence" value="ECO:0007669"/>
    <property type="project" value="InterPro"/>
</dbReference>
<feature type="binding site" evidence="17">
    <location>
        <position position="178"/>
    </location>
    <ligand>
        <name>substrate</name>
    </ligand>
</feature>
<feature type="binding site" evidence="18">
    <location>
        <position position="94"/>
    </location>
    <ligand>
        <name>Zn(2+)</name>
        <dbReference type="ChEBI" id="CHEBI:29105"/>
        <note>catalytic</note>
    </ligand>
</feature>
<organism evidence="20 21">
    <name type="scientific">Candidatus Allocopromorpha excrementipullorum</name>
    <dbReference type="NCBI Taxonomy" id="2840743"/>
    <lineage>
        <taxon>Bacteria</taxon>
        <taxon>Bacillati</taxon>
        <taxon>Bacillota</taxon>
        <taxon>Clostridia</taxon>
        <taxon>Eubacteriales</taxon>
        <taxon>Eubacteriaceae</taxon>
        <taxon>Eubacteriaceae incertae sedis</taxon>
        <taxon>Candidatus Allocopromorpha</taxon>
    </lineage>
</organism>
<dbReference type="PIRSF" id="PIRSF006769">
    <property type="entry name" value="RibD"/>
    <property type="match status" value="1"/>
</dbReference>
<dbReference type="AlphaFoldDB" id="A0A9D1SV31"/>
<dbReference type="Gene3D" id="3.40.430.10">
    <property type="entry name" value="Dihydrofolate Reductase, subunit A"/>
    <property type="match status" value="1"/>
</dbReference>
<comment type="similarity">
    <text evidence="4 15">In the N-terminal section; belongs to the cytidine and deoxycytidylate deaminase family.</text>
</comment>
<evidence type="ECO:0000313" key="21">
    <source>
        <dbReference type="Proteomes" id="UP000824130"/>
    </source>
</evidence>
<dbReference type="InterPro" id="IPR002125">
    <property type="entry name" value="CMP_dCMP_dom"/>
</dbReference>
<feature type="binding site" evidence="17">
    <location>
        <begin position="308"/>
        <end position="314"/>
    </location>
    <ligand>
        <name>NADP(+)</name>
        <dbReference type="ChEBI" id="CHEBI:58349"/>
    </ligand>
</feature>
<evidence type="ECO:0000256" key="5">
    <source>
        <dbReference type="ARBA" id="ARBA00007417"/>
    </source>
</evidence>
<comment type="similarity">
    <text evidence="5 15">In the C-terminal section; belongs to the HTP reductase family.</text>
</comment>
<feature type="binding site" evidence="17">
    <location>
        <position position="206"/>
    </location>
    <ligand>
        <name>substrate</name>
    </ligand>
</feature>
<evidence type="ECO:0000259" key="19">
    <source>
        <dbReference type="PROSITE" id="PS51747"/>
    </source>
</evidence>
<keyword evidence="11 15" id="KW-0560">Oxidoreductase</keyword>
<feature type="binding site" evidence="17">
    <location>
        <position position="194"/>
    </location>
    <ligand>
        <name>substrate</name>
    </ligand>
</feature>
<evidence type="ECO:0000256" key="12">
    <source>
        <dbReference type="ARBA" id="ARBA00023268"/>
    </source>
</evidence>
<feature type="active site" description="Proton donor" evidence="16">
    <location>
        <position position="52"/>
    </location>
</feature>
<evidence type="ECO:0000256" key="14">
    <source>
        <dbReference type="ARBA" id="ARBA00049886"/>
    </source>
</evidence>
<accession>A0A9D1SV31</accession>
<dbReference type="NCBIfam" id="TIGR00326">
    <property type="entry name" value="eubact_ribD"/>
    <property type="match status" value="1"/>
</dbReference>
<keyword evidence="10 15" id="KW-0521">NADP</keyword>
<evidence type="ECO:0000256" key="17">
    <source>
        <dbReference type="PIRSR" id="PIRSR006769-2"/>
    </source>
</evidence>
<dbReference type="InterPro" id="IPR016192">
    <property type="entry name" value="APOBEC/CMP_deaminase_Zn-bd"/>
</dbReference>
<evidence type="ECO:0000256" key="10">
    <source>
        <dbReference type="ARBA" id="ARBA00022857"/>
    </source>
</evidence>
<dbReference type="GO" id="GO:0008835">
    <property type="term" value="F:diaminohydroxyphosphoribosylaminopyrimidine deaminase activity"/>
    <property type="evidence" value="ECO:0007669"/>
    <property type="project" value="UniProtKB-EC"/>
</dbReference>
<feature type="binding site" evidence="17">
    <location>
        <position position="231"/>
    </location>
    <ligand>
        <name>NADP(+)</name>
        <dbReference type="ChEBI" id="CHEBI:58349"/>
    </ligand>
</feature>
<feature type="binding site" evidence="17">
    <location>
        <position position="164"/>
    </location>
    <ligand>
        <name>NADP(+)</name>
        <dbReference type="ChEBI" id="CHEBI:58349"/>
    </ligand>
</feature>
<evidence type="ECO:0000256" key="8">
    <source>
        <dbReference type="ARBA" id="ARBA00022801"/>
    </source>
</evidence>
<evidence type="ECO:0000256" key="7">
    <source>
        <dbReference type="ARBA" id="ARBA00022723"/>
    </source>
</evidence>
<gene>
    <name evidence="20" type="primary">ribD</name>
    <name evidence="20" type="ORF">IAD25_06985</name>
</gene>
<dbReference type="NCBIfam" id="TIGR00227">
    <property type="entry name" value="ribD_Cterm"/>
    <property type="match status" value="1"/>
</dbReference>
<evidence type="ECO:0000256" key="15">
    <source>
        <dbReference type="PIRNR" id="PIRNR006769"/>
    </source>
</evidence>
<dbReference type="PANTHER" id="PTHR38011:SF7">
    <property type="entry name" value="2,5-DIAMINO-6-RIBOSYLAMINO-4(3H)-PYRIMIDINONE 5'-PHOSPHATE REDUCTASE"/>
    <property type="match status" value="1"/>
</dbReference>
<feature type="binding site" evidence="18">
    <location>
        <position position="50"/>
    </location>
    <ligand>
        <name>Zn(2+)</name>
        <dbReference type="ChEBI" id="CHEBI:29105"/>
        <note>catalytic</note>
    </ligand>
</feature>
<dbReference type="InterPro" id="IPR002734">
    <property type="entry name" value="RibDG_C"/>
</dbReference>
<keyword evidence="12" id="KW-0511">Multifunctional enzyme</keyword>
<comment type="cofactor">
    <cofactor evidence="15 18">
        <name>Zn(2+)</name>
        <dbReference type="ChEBI" id="CHEBI:29105"/>
    </cofactor>
    <text evidence="15 18">Binds 1 zinc ion.</text>
</comment>
<name>A0A9D1SV31_9FIRM</name>
<feature type="binding site" evidence="17">
    <location>
        <position position="306"/>
    </location>
    <ligand>
        <name>substrate</name>
    </ligand>
</feature>
<dbReference type="PROSITE" id="PS51747">
    <property type="entry name" value="CYT_DCMP_DEAMINASES_2"/>
    <property type="match status" value="1"/>
</dbReference>
<dbReference type="PROSITE" id="PS00903">
    <property type="entry name" value="CYT_DCMP_DEAMINASES_1"/>
    <property type="match status" value="1"/>
</dbReference>
<feature type="domain" description="CMP/dCMP-type deaminase" evidence="19">
    <location>
        <begin position="1"/>
        <end position="133"/>
    </location>
</feature>
<feature type="binding site" evidence="17">
    <location>
        <position position="214"/>
    </location>
    <ligand>
        <name>substrate</name>
    </ligand>
</feature>
<dbReference type="InterPro" id="IPR011549">
    <property type="entry name" value="RibD_C"/>
</dbReference>
<comment type="pathway">
    <text evidence="2 15">Cofactor biosynthesis; riboflavin biosynthesis; 5-amino-6-(D-ribitylamino)uracil from GTP: step 2/4.</text>
</comment>
<sequence length="381" mass="40982">MTDEKYMRLAIELAQKGCGWVSPNPMVGAVIVKDGRIIGQGYHKRYGSLHAEREALGDCMKRAGAETGARRPAEGADMYVTLEPCCHHGKQPPCTEAIIEAGIRKVIIGSADPNPLVAGKGVAMLREHGIEVTEGFLKDECDSFNRPFFYFITNGTPYVVLKYAMTADGKIAAHTGASKWITGEAARENVHRDRNRYTAIMTGVGTVLADDPLLTCRIRGGRDPVRIICDTSLRIPSGSQIVKTAGDVRTMIATSEEAAAEKAAEWRRLEEAGCEIITVPLKDGHTDLGCLMERLGEMKIDSVLLEGGAALNWSALSAGIVNRVQAYVAPKILGGKDAPSPVGGRGFDMPSEAVMLSEPEVTVLGKDILLESEVLETCSRG</sequence>
<dbReference type="FunFam" id="3.40.140.10:FF:000025">
    <property type="entry name" value="Riboflavin biosynthesis protein RibD"/>
    <property type="match status" value="1"/>
</dbReference>
<comment type="caution">
    <text evidence="20">The sequence shown here is derived from an EMBL/GenBank/DDBJ whole genome shotgun (WGS) entry which is preliminary data.</text>
</comment>
<dbReference type="Gene3D" id="3.40.140.10">
    <property type="entry name" value="Cytidine Deaminase, domain 2"/>
    <property type="match status" value="1"/>
</dbReference>
<reference evidence="20" key="1">
    <citation type="submission" date="2020-10" db="EMBL/GenBank/DDBJ databases">
        <authorList>
            <person name="Gilroy R."/>
        </authorList>
    </citation>
    <scope>NUCLEOTIDE SEQUENCE</scope>
    <source>
        <strain evidence="20">ChiSjej4B22-8349</strain>
    </source>
</reference>
<dbReference type="EMBL" id="DVOB01000151">
    <property type="protein sequence ID" value="HIU96430.1"/>
    <property type="molecule type" value="Genomic_DNA"/>
</dbReference>
<dbReference type="SUPFAM" id="SSF53597">
    <property type="entry name" value="Dihydrofolate reductase-like"/>
    <property type="match status" value="1"/>
</dbReference>
<keyword evidence="6 15" id="KW-0686">Riboflavin biosynthesis</keyword>
<evidence type="ECO:0000256" key="1">
    <source>
        <dbReference type="ARBA" id="ARBA00002151"/>
    </source>
</evidence>
<evidence type="ECO:0000256" key="16">
    <source>
        <dbReference type="PIRSR" id="PIRSR006769-1"/>
    </source>
</evidence>
<evidence type="ECO:0000256" key="9">
    <source>
        <dbReference type="ARBA" id="ARBA00022833"/>
    </source>
</evidence>
<dbReference type="InterPro" id="IPR050765">
    <property type="entry name" value="Riboflavin_Biosynth_HTPR"/>
</dbReference>
<evidence type="ECO:0000256" key="6">
    <source>
        <dbReference type="ARBA" id="ARBA00022619"/>
    </source>
</evidence>
<evidence type="ECO:0000256" key="13">
    <source>
        <dbReference type="ARBA" id="ARBA00049861"/>
    </source>
</evidence>
<comment type="catalytic activity">
    <reaction evidence="13 15">
        <text>5-amino-6-(5-phospho-D-ribitylamino)uracil + NADP(+) = 5-amino-6-(5-phospho-D-ribosylamino)uracil + NADPH + H(+)</text>
        <dbReference type="Rhea" id="RHEA:17845"/>
        <dbReference type="ChEBI" id="CHEBI:15378"/>
        <dbReference type="ChEBI" id="CHEBI:57783"/>
        <dbReference type="ChEBI" id="CHEBI:58349"/>
        <dbReference type="ChEBI" id="CHEBI:58421"/>
        <dbReference type="ChEBI" id="CHEBI:58453"/>
        <dbReference type="EC" id="1.1.1.193"/>
    </reaction>
</comment>
<dbReference type="InterPro" id="IPR024072">
    <property type="entry name" value="DHFR-like_dom_sf"/>
</dbReference>
<evidence type="ECO:0000256" key="4">
    <source>
        <dbReference type="ARBA" id="ARBA00005259"/>
    </source>
</evidence>
<dbReference type="GO" id="GO:0009231">
    <property type="term" value="P:riboflavin biosynthetic process"/>
    <property type="evidence" value="ECO:0007669"/>
    <property type="project" value="UniProtKB-KW"/>
</dbReference>
<evidence type="ECO:0000256" key="2">
    <source>
        <dbReference type="ARBA" id="ARBA00004882"/>
    </source>
</evidence>
<proteinExistence type="inferred from homology"/>
<dbReference type="CDD" id="cd01284">
    <property type="entry name" value="Riboflavin_deaminase-reductase"/>
    <property type="match status" value="1"/>
</dbReference>
<keyword evidence="8 15" id="KW-0378">Hydrolase</keyword>
<dbReference type="Pfam" id="PF01872">
    <property type="entry name" value="RibD_C"/>
    <property type="match status" value="1"/>
</dbReference>
<evidence type="ECO:0000313" key="20">
    <source>
        <dbReference type="EMBL" id="HIU96430.1"/>
    </source>
</evidence>
<feature type="binding site" evidence="17">
    <location>
        <position position="180"/>
    </location>
    <ligand>
        <name>NADP(+)</name>
        <dbReference type="ChEBI" id="CHEBI:58349"/>
    </ligand>
</feature>
<comment type="pathway">
    <text evidence="3 15">Cofactor biosynthesis; riboflavin biosynthesis; 5-amino-6-(D-ribitylamino)uracil from GTP: step 3/4.</text>
</comment>
<feature type="binding site" evidence="17">
    <location>
        <position position="210"/>
    </location>
    <ligand>
        <name>NADP(+)</name>
        <dbReference type="ChEBI" id="CHEBI:58349"/>
    </ligand>
</feature>
<dbReference type="PANTHER" id="PTHR38011">
    <property type="entry name" value="DIHYDROFOLATE REDUCTASE FAMILY PROTEIN (AFU_ORTHOLOGUE AFUA_8G06820)"/>
    <property type="match status" value="1"/>
</dbReference>
<dbReference type="EC" id="1.1.1.193" evidence="15"/>
<evidence type="ECO:0000256" key="3">
    <source>
        <dbReference type="ARBA" id="ARBA00004910"/>
    </source>
</evidence>
<keyword evidence="9 15" id="KW-0862">Zinc</keyword>
<dbReference type="EC" id="3.5.4.26" evidence="15"/>
<feature type="binding site" evidence="18">
    <location>
        <position position="85"/>
    </location>
    <ligand>
        <name>Zn(2+)</name>
        <dbReference type="ChEBI" id="CHEBI:29105"/>
        <note>catalytic</note>
    </ligand>
</feature>
<evidence type="ECO:0000256" key="18">
    <source>
        <dbReference type="PIRSR" id="PIRSR006769-3"/>
    </source>
</evidence>
<dbReference type="Proteomes" id="UP000824130">
    <property type="component" value="Unassembled WGS sequence"/>
</dbReference>
<dbReference type="InterPro" id="IPR004794">
    <property type="entry name" value="Eubact_RibD"/>
</dbReference>
<dbReference type="GO" id="GO:0008270">
    <property type="term" value="F:zinc ion binding"/>
    <property type="evidence" value="ECO:0007669"/>
    <property type="project" value="InterPro"/>
</dbReference>
<dbReference type="GO" id="GO:0008703">
    <property type="term" value="F:5-amino-6-(5-phosphoribosylamino)uracil reductase activity"/>
    <property type="evidence" value="ECO:0007669"/>
    <property type="project" value="UniProtKB-EC"/>
</dbReference>
<keyword evidence="7 15" id="KW-0479">Metal-binding</keyword>
<dbReference type="InterPro" id="IPR016193">
    <property type="entry name" value="Cytidine_deaminase-like"/>
</dbReference>
<protein>
    <recommendedName>
        <fullName evidence="15">Riboflavin biosynthesis protein RibD</fullName>
    </recommendedName>
    <domain>
        <recommendedName>
            <fullName evidence="15">Diaminohydroxyphosphoribosylaminopyrimidine deaminase</fullName>
            <shortName evidence="15">DRAP deaminase</shortName>
            <ecNumber evidence="15">3.5.4.26</ecNumber>
        </recommendedName>
        <alternativeName>
            <fullName evidence="15">Riboflavin-specific deaminase</fullName>
        </alternativeName>
    </domain>
    <domain>
        <recommendedName>
            <fullName evidence="15">5-amino-6-(5-phosphoribosylamino)uracil reductase</fullName>
            <ecNumber evidence="15">1.1.1.193</ecNumber>
        </recommendedName>
        <alternativeName>
            <fullName evidence="15">HTP reductase</fullName>
        </alternativeName>
    </domain>
</protein>
<dbReference type="SUPFAM" id="SSF53927">
    <property type="entry name" value="Cytidine deaminase-like"/>
    <property type="match status" value="1"/>
</dbReference>
<feature type="binding site" evidence="17">
    <location>
        <position position="217"/>
    </location>
    <ligand>
        <name>substrate</name>
    </ligand>
</feature>
<comment type="catalytic activity">
    <reaction evidence="14 15">
        <text>2,5-diamino-6-hydroxy-4-(5-phosphoribosylamino)-pyrimidine + H2O + H(+) = 5-amino-6-(5-phospho-D-ribosylamino)uracil + NH4(+)</text>
        <dbReference type="Rhea" id="RHEA:21868"/>
        <dbReference type="ChEBI" id="CHEBI:15377"/>
        <dbReference type="ChEBI" id="CHEBI:15378"/>
        <dbReference type="ChEBI" id="CHEBI:28938"/>
        <dbReference type="ChEBI" id="CHEBI:58453"/>
        <dbReference type="ChEBI" id="CHEBI:58614"/>
        <dbReference type="EC" id="3.5.4.26"/>
    </reaction>
</comment>